<name>A0A8S1JDM9_9CHLO</name>
<gene>
    <name evidence="1" type="ORF">OSTQU699_LOCUS9681</name>
</gene>
<proteinExistence type="predicted"/>
<evidence type="ECO:0000313" key="1">
    <source>
        <dbReference type="EMBL" id="CAD7704326.1"/>
    </source>
</evidence>
<keyword evidence="2" id="KW-1185">Reference proteome</keyword>
<comment type="caution">
    <text evidence="1">The sequence shown here is derived from an EMBL/GenBank/DDBJ whole genome shotgun (WGS) entry which is preliminary data.</text>
</comment>
<organism evidence="1 2">
    <name type="scientific">Ostreobium quekettii</name>
    <dbReference type="NCBI Taxonomy" id="121088"/>
    <lineage>
        <taxon>Eukaryota</taxon>
        <taxon>Viridiplantae</taxon>
        <taxon>Chlorophyta</taxon>
        <taxon>core chlorophytes</taxon>
        <taxon>Ulvophyceae</taxon>
        <taxon>TCBD clade</taxon>
        <taxon>Bryopsidales</taxon>
        <taxon>Ostreobineae</taxon>
        <taxon>Ostreobiaceae</taxon>
        <taxon>Ostreobium</taxon>
    </lineage>
</organism>
<evidence type="ECO:0000313" key="2">
    <source>
        <dbReference type="Proteomes" id="UP000708148"/>
    </source>
</evidence>
<dbReference type="Proteomes" id="UP000708148">
    <property type="component" value="Unassembled WGS sequence"/>
</dbReference>
<sequence>MVPCGVGSGGLRRQAVAERIALSTSRLPEGSDAQVSHSKVIRMCDAWEAQWRIVKVKRNEWMASQRWDSYAETVHIRLWKFRGGNARSAIHDDVAGHGICPDKPDSRSLKILIGLK</sequence>
<dbReference type="AlphaFoldDB" id="A0A8S1JDM9"/>
<protein>
    <submittedName>
        <fullName evidence="1">Uncharacterized protein</fullName>
    </submittedName>
</protein>
<accession>A0A8S1JDM9</accession>
<dbReference type="EMBL" id="CAJHUC010002753">
    <property type="protein sequence ID" value="CAD7704326.1"/>
    <property type="molecule type" value="Genomic_DNA"/>
</dbReference>
<reference evidence="1" key="1">
    <citation type="submission" date="2020-12" db="EMBL/GenBank/DDBJ databases">
        <authorList>
            <person name="Iha C."/>
        </authorList>
    </citation>
    <scope>NUCLEOTIDE SEQUENCE</scope>
</reference>